<name>W1NIE8_AMBTC</name>
<dbReference type="EMBL" id="KI397501">
    <property type="protein sequence ID" value="ERM94955.1"/>
    <property type="molecule type" value="Genomic_DNA"/>
</dbReference>
<evidence type="ECO:0000313" key="1">
    <source>
        <dbReference type="EMBL" id="ERM94955.1"/>
    </source>
</evidence>
<dbReference type="Gramene" id="ERM94955">
    <property type="protein sequence ID" value="ERM94955"/>
    <property type="gene ID" value="AMTR_s00009p00211980"/>
</dbReference>
<organism evidence="1 2">
    <name type="scientific">Amborella trichopoda</name>
    <dbReference type="NCBI Taxonomy" id="13333"/>
    <lineage>
        <taxon>Eukaryota</taxon>
        <taxon>Viridiplantae</taxon>
        <taxon>Streptophyta</taxon>
        <taxon>Embryophyta</taxon>
        <taxon>Tracheophyta</taxon>
        <taxon>Spermatophyta</taxon>
        <taxon>Magnoliopsida</taxon>
        <taxon>Amborellales</taxon>
        <taxon>Amborellaceae</taxon>
        <taxon>Amborella</taxon>
    </lineage>
</organism>
<accession>W1NIE8</accession>
<evidence type="ECO:0000313" key="2">
    <source>
        <dbReference type="Proteomes" id="UP000017836"/>
    </source>
</evidence>
<keyword evidence="2" id="KW-1185">Reference proteome</keyword>
<dbReference type="AlphaFoldDB" id="W1NIE8"/>
<gene>
    <name evidence="1" type="ORF">AMTR_s00009p00211980</name>
</gene>
<dbReference type="Proteomes" id="UP000017836">
    <property type="component" value="Unassembled WGS sequence"/>
</dbReference>
<protein>
    <submittedName>
        <fullName evidence="1">Uncharacterized protein</fullName>
    </submittedName>
</protein>
<sequence>MGHRFLNIRFPLRVEWIDLEVLVCSHAEASAKIRLQTFYFYLFSLVLFPSSRKTVSLVLLLMVWAYEHIAIVYPLRACIASVEGRSLVYRDDETKPLPLDEYQSILDGLIEVDCTFDRRPFYLIKGSYLKILQPTILCWKYRSSSRKELLMKMDGLVLCHLQDLLEKATSIAFLPLLLKGDHRRAEVLPTAAASTFSPNREPSSVEEAQDMLARAKVWLDRHGSTSSSFTE</sequence>
<proteinExistence type="predicted"/>
<dbReference type="HOGENOM" id="CLU_1201264_0_0_1"/>
<reference evidence="2" key="1">
    <citation type="journal article" date="2013" name="Science">
        <title>The Amborella genome and the evolution of flowering plants.</title>
        <authorList>
            <consortium name="Amborella Genome Project"/>
        </authorList>
    </citation>
    <scope>NUCLEOTIDE SEQUENCE [LARGE SCALE GENOMIC DNA]</scope>
</reference>